<proteinExistence type="inferred from homology"/>
<feature type="domain" description="RNA polymerase sigma-70 region 2" evidence="5">
    <location>
        <begin position="29"/>
        <end position="91"/>
    </location>
</feature>
<dbReference type="AlphaFoldDB" id="A0A1I2HQF7"/>
<dbReference type="Pfam" id="PF04542">
    <property type="entry name" value="Sigma70_r2"/>
    <property type="match status" value="1"/>
</dbReference>
<dbReference type="InterPro" id="IPR007627">
    <property type="entry name" value="RNA_pol_sigma70_r2"/>
</dbReference>
<dbReference type="Pfam" id="PF08281">
    <property type="entry name" value="Sigma70_r4_2"/>
    <property type="match status" value="1"/>
</dbReference>
<evidence type="ECO:0000256" key="1">
    <source>
        <dbReference type="ARBA" id="ARBA00010641"/>
    </source>
</evidence>
<keyword evidence="8" id="KW-1185">Reference proteome</keyword>
<dbReference type="InterPro" id="IPR013249">
    <property type="entry name" value="RNA_pol_sigma70_r4_t2"/>
</dbReference>
<evidence type="ECO:0000259" key="6">
    <source>
        <dbReference type="Pfam" id="PF08281"/>
    </source>
</evidence>
<gene>
    <name evidence="7" type="ORF">SAMN05216167_1459</name>
</gene>
<dbReference type="GO" id="GO:0006352">
    <property type="term" value="P:DNA-templated transcription initiation"/>
    <property type="evidence" value="ECO:0007669"/>
    <property type="project" value="InterPro"/>
</dbReference>
<evidence type="ECO:0000256" key="4">
    <source>
        <dbReference type="ARBA" id="ARBA00023163"/>
    </source>
</evidence>
<protein>
    <submittedName>
        <fullName evidence="7">RNA polymerase sigma-70 factor, ECF subfamily</fullName>
    </submittedName>
</protein>
<comment type="similarity">
    <text evidence="1">Belongs to the sigma-70 factor family. ECF subfamily.</text>
</comment>
<organism evidence="7 8">
    <name type="scientific">Spirosoma endophyticum</name>
    <dbReference type="NCBI Taxonomy" id="662367"/>
    <lineage>
        <taxon>Bacteria</taxon>
        <taxon>Pseudomonadati</taxon>
        <taxon>Bacteroidota</taxon>
        <taxon>Cytophagia</taxon>
        <taxon>Cytophagales</taxon>
        <taxon>Cytophagaceae</taxon>
        <taxon>Spirosoma</taxon>
    </lineage>
</organism>
<dbReference type="GO" id="GO:0016987">
    <property type="term" value="F:sigma factor activity"/>
    <property type="evidence" value="ECO:0007669"/>
    <property type="project" value="UniProtKB-KW"/>
</dbReference>
<dbReference type="STRING" id="662367.SAMN05216167_1459"/>
<dbReference type="InterPro" id="IPR013325">
    <property type="entry name" value="RNA_pol_sigma_r2"/>
</dbReference>
<dbReference type="PANTHER" id="PTHR43133">
    <property type="entry name" value="RNA POLYMERASE ECF-TYPE SIGMA FACTO"/>
    <property type="match status" value="1"/>
</dbReference>
<evidence type="ECO:0000259" key="5">
    <source>
        <dbReference type="Pfam" id="PF04542"/>
    </source>
</evidence>
<dbReference type="OrthoDB" id="941544at2"/>
<dbReference type="SUPFAM" id="SSF88659">
    <property type="entry name" value="Sigma3 and sigma4 domains of RNA polymerase sigma factors"/>
    <property type="match status" value="1"/>
</dbReference>
<reference evidence="7 8" key="1">
    <citation type="submission" date="2016-10" db="EMBL/GenBank/DDBJ databases">
        <authorList>
            <person name="de Groot N.N."/>
        </authorList>
    </citation>
    <scope>NUCLEOTIDE SEQUENCE [LARGE SCALE GENOMIC DNA]</scope>
    <source>
        <strain evidence="7 8">DSM 26130</strain>
    </source>
</reference>
<dbReference type="InterPro" id="IPR039425">
    <property type="entry name" value="RNA_pol_sigma-70-like"/>
</dbReference>
<evidence type="ECO:0000313" key="8">
    <source>
        <dbReference type="Proteomes" id="UP000198598"/>
    </source>
</evidence>
<dbReference type="EMBL" id="FOLQ01000045">
    <property type="protein sequence ID" value="SFF30631.1"/>
    <property type="molecule type" value="Genomic_DNA"/>
</dbReference>
<dbReference type="NCBIfam" id="TIGR02937">
    <property type="entry name" value="sigma70-ECF"/>
    <property type="match status" value="1"/>
</dbReference>
<feature type="domain" description="RNA polymerase sigma factor 70 region 4 type 2" evidence="6">
    <location>
        <begin position="126"/>
        <end position="176"/>
    </location>
</feature>
<dbReference type="InterPro" id="IPR036388">
    <property type="entry name" value="WH-like_DNA-bd_sf"/>
</dbReference>
<dbReference type="Proteomes" id="UP000198598">
    <property type="component" value="Unassembled WGS sequence"/>
</dbReference>
<dbReference type="Gene3D" id="1.10.10.10">
    <property type="entry name" value="Winged helix-like DNA-binding domain superfamily/Winged helix DNA-binding domain"/>
    <property type="match status" value="1"/>
</dbReference>
<evidence type="ECO:0000256" key="2">
    <source>
        <dbReference type="ARBA" id="ARBA00023015"/>
    </source>
</evidence>
<evidence type="ECO:0000256" key="3">
    <source>
        <dbReference type="ARBA" id="ARBA00023082"/>
    </source>
</evidence>
<dbReference type="GO" id="GO:0003677">
    <property type="term" value="F:DNA binding"/>
    <property type="evidence" value="ECO:0007669"/>
    <property type="project" value="InterPro"/>
</dbReference>
<evidence type="ECO:0000313" key="7">
    <source>
        <dbReference type="EMBL" id="SFF30631.1"/>
    </source>
</evidence>
<accession>A0A1I2HQF7</accession>
<name>A0A1I2HQF7_9BACT</name>
<keyword evidence="4" id="KW-0804">Transcription</keyword>
<dbReference type="SUPFAM" id="SSF88946">
    <property type="entry name" value="Sigma2 domain of RNA polymerase sigma factors"/>
    <property type="match status" value="1"/>
</dbReference>
<dbReference type="InterPro" id="IPR014284">
    <property type="entry name" value="RNA_pol_sigma-70_dom"/>
</dbReference>
<dbReference type="PANTHER" id="PTHR43133:SF46">
    <property type="entry name" value="RNA POLYMERASE SIGMA-70 FACTOR ECF SUBFAMILY"/>
    <property type="match status" value="1"/>
</dbReference>
<sequence length="197" mass="23299">MFFKKRKYDNLTDLVASCQQQDRAAQHIFYERYKRKMLGICQRYTRTVSEAEDIFQEAFIKIFKHIDELREPELADQWVKKTIIRTALTYYSLTTKKEQVYTVITEEELNLETTDGPDIISRMDLEVLLTIIRELPDGYRTIINLYLIDGYTHAEISQMLSITESTSKSQLSRGKDLLIKRIQQHGGVEYERSRKRS</sequence>
<dbReference type="Gene3D" id="1.10.1740.10">
    <property type="match status" value="1"/>
</dbReference>
<dbReference type="CDD" id="cd06171">
    <property type="entry name" value="Sigma70_r4"/>
    <property type="match status" value="1"/>
</dbReference>
<keyword evidence="3" id="KW-0731">Sigma factor</keyword>
<dbReference type="InterPro" id="IPR013324">
    <property type="entry name" value="RNA_pol_sigma_r3/r4-like"/>
</dbReference>
<keyword evidence="2" id="KW-0805">Transcription regulation</keyword>